<keyword evidence="2" id="KW-0732">Signal</keyword>
<dbReference type="SUPFAM" id="SSF55486">
    <property type="entry name" value="Metalloproteases ('zincins'), catalytic domain"/>
    <property type="match status" value="1"/>
</dbReference>
<reference evidence="4 5" key="1">
    <citation type="journal article" date="2019" name="Int. J. Syst. Evol. Microbiol.">
        <title>The Global Catalogue of Microorganisms (GCM) 10K type strain sequencing project: providing services to taxonomists for standard genome sequencing and annotation.</title>
        <authorList>
            <consortium name="The Broad Institute Genomics Platform"/>
            <consortium name="The Broad Institute Genome Sequencing Center for Infectious Disease"/>
            <person name="Wu L."/>
            <person name="Ma J."/>
        </authorList>
    </citation>
    <scope>NUCLEOTIDE SEQUENCE [LARGE SCALE GENOMIC DNA]</scope>
    <source>
        <strain evidence="4 5">JCM 15134</strain>
    </source>
</reference>
<feature type="region of interest" description="Disordered" evidence="1">
    <location>
        <begin position="883"/>
        <end position="902"/>
    </location>
</feature>
<dbReference type="Proteomes" id="UP001499915">
    <property type="component" value="Unassembled WGS sequence"/>
</dbReference>
<evidence type="ECO:0000313" key="4">
    <source>
        <dbReference type="EMBL" id="GAA0691539.1"/>
    </source>
</evidence>
<feature type="chain" id="PRO_5046298170" evidence="2">
    <location>
        <begin position="31"/>
        <end position="902"/>
    </location>
</feature>
<dbReference type="InterPro" id="IPR008752">
    <property type="entry name" value="Peptidase_M11"/>
</dbReference>
<dbReference type="Pfam" id="PF05548">
    <property type="entry name" value="Peptidase_M11"/>
    <property type="match status" value="1"/>
</dbReference>
<feature type="signal peptide" evidence="2">
    <location>
        <begin position="1"/>
        <end position="30"/>
    </location>
</feature>
<dbReference type="InterPro" id="IPR007110">
    <property type="entry name" value="Ig-like_dom"/>
</dbReference>
<comment type="caution">
    <text evidence="4">The sequence shown here is derived from an EMBL/GenBank/DDBJ whole genome shotgun (WGS) entry which is preliminary data.</text>
</comment>
<sequence length="902" mass="94553">MSLAPRTFARSLITAGITAALGFTTLPALAAADHAHQHGNAAVTAPNAKAAEARQKAFDHTQALMALQKQWAKSKGADKSRALEQLVAKAEERRTFLLELMESNPAAVLGAAIPEEKQIGMPAEVLEKLEQKLELEGELESTYLDNFEKPEMSRLKHELKTPFGERFELHFAGKAPSFPFGSEISAYGLLIPKGNVPAINGSVVVGGENDDEYPVAYAGADGSVNNTLSSIANDSLGEVKTLVMLVNFQDRKEEPYTRAFAQDLVFNQVSDYYKENSYGQSWLAGDVTSWMTMPISSTDSSVCYGTYLWDAADAVAQKAGYDISTYDRLVYVFPAVNCGFSGAAQVGGTRTSINGSLKLKTTAHELGHNFGLTHAHSLYCSDGSSIGSGSPSTAWGNEKWTNCNQAEYGNTVDVMGDSPSAHFNAGKKEVLGWLEYGSSPDITEITSSGRYEIDVMSSQSSSSRPKALKVLKSTNPDTGISTWYYIEFRQPIGYDSILGKSYTSSLVYPENVTNGVVIHAVYGSGTDWLLDMTPDTTMLYPRDPALVVGETFNGPDGGFSITTVSTDSTKAVVDISLDGEAPTVPTCTRTNPSIAFSPAQSNWVTSGTTVNYGVTVTNNDSTGCSSSSFNLSKSGPSGWNLSLANSSLSAAPGESVSTTLSVTSAAGSSNGFYTINAAAANGTYSTSGSVTYVVDNPEAVNTAPVATNDTASTTENTAVTIDVLSNDSDADGDSLSISSISGVNGSATITSTGAIRFTPANGFTGTETFNYSVSDGKGGSDTATVSVNVTAASTNSAPVALDDNATSDGSSSVTITVLGNDYDPDGDRIQITSVSQPAKGAVRINADGTLTFTPAKNFRKGDSFGYRISDGNLSATATVIITEAPQDSSNGSGGNKGKGPNK</sequence>
<dbReference type="EMBL" id="BAAAET010000002">
    <property type="protein sequence ID" value="GAA0691539.1"/>
    <property type="molecule type" value="Genomic_DNA"/>
</dbReference>
<evidence type="ECO:0000313" key="5">
    <source>
        <dbReference type="Proteomes" id="UP001499915"/>
    </source>
</evidence>
<accession>A0ABN1I637</accession>
<dbReference type="Gene3D" id="3.40.390.10">
    <property type="entry name" value="Collagenase (Catalytic Domain)"/>
    <property type="match status" value="1"/>
</dbReference>
<dbReference type="InterPro" id="IPR024079">
    <property type="entry name" value="MetalloPept_cat_dom_sf"/>
</dbReference>
<feature type="domain" description="Ig-like" evidence="3">
    <location>
        <begin position="592"/>
        <end position="691"/>
    </location>
</feature>
<dbReference type="PANTHER" id="PTHR34720:SF9">
    <property type="entry name" value="BLR4714 PROTEIN"/>
    <property type="match status" value="1"/>
</dbReference>
<evidence type="ECO:0000256" key="1">
    <source>
        <dbReference type="SAM" id="MobiDB-lite"/>
    </source>
</evidence>
<evidence type="ECO:0000256" key="2">
    <source>
        <dbReference type="SAM" id="SignalP"/>
    </source>
</evidence>
<proteinExistence type="predicted"/>
<organism evidence="4 5">
    <name type="scientific">Marinobacterium maritimum</name>
    <dbReference type="NCBI Taxonomy" id="500162"/>
    <lineage>
        <taxon>Bacteria</taxon>
        <taxon>Pseudomonadati</taxon>
        <taxon>Pseudomonadota</taxon>
        <taxon>Gammaproteobacteria</taxon>
        <taxon>Oceanospirillales</taxon>
        <taxon>Oceanospirillaceae</taxon>
        <taxon>Marinobacterium</taxon>
    </lineage>
</organism>
<name>A0ABN1I637_9GAMM</name>
<dbReference type="InterPro" id="IPR018905">
    <property type="entry name" value="A-galactase_NEW3"/>
</dbReference>
<dbReference type="RefSeq" id="WP_343805069.1">
    <property type="nucleotide sequence ID" value="NZ_BAAAET010000002.1"/>
</dbReference>
<feature type="compositionally biased region" description="Gly residues" evidence="1">
    <location>
        <begin position="891"/>
        <end position="902"/>
    </location>
</feature>
<dbReference type="Gene3D" id="2.60.40.2810">
    <property type="match status" value="1"/>
</dbReference>
<dbReference type="Pfam" id="PF10633">
    <property type="entry name" value="NPCBM_assoc"/>
    <property type="match status" value="1"/>
</dbReference>
<keyword evidence="5" id="KW-1185">Reference proteome</keyword>
<evidence type="ECO:0000259" key="3">
    <source>
        <dbReference type="PROSITE" id="PS50835"/>
    </source>
</evidence>
<dbReference type="Gene3D" id="2.60.40.10">
    <property type="entry name" value="Immunoglobulins"/>
    <property type="match status" value="2"/>
</dbReference>
<dbReference type="PROSITE" id="PS50835">
    <property type="entry name" value="IG_LIKE"/>
    <property type="match status" value="1"/>
</dbReference>
<dbReference type="InterPro" id="IPR013783">
    <property type="entry name" value="Ig-like_fold"/>
</dbReference>
<dbReference type="NCBIfam" id="NF012211">
    <property type="entry name" value="tand_rpt_95"/>
    <property type="match status" value="2"/>
</dbReference>
<dbReference type="PANTHER" id="PTHR34720">
    <property type="entry name" value="MICROCYSTIN DEPENDENT PROTEIN"/>
    <property type="match status" value="1"/>
</dbReference>
<dbReference type="Pfam" id="PF17963">
    <property type="entry name" value="Big_9"/>
    <property type="match status" value="2"/>
</dbReference>
<gene>
    <name evidence="4" type="ORF">GCM10009104_18070</name>
</gene>
<protein>
    <submittedName>
        <fullName evidence="4">NEW3 domain-containing protein</fullName>
    </submittedName>
</protein>